<evidence type="ECO:0000313" key="10">
    <source>
        <dbReference type="Proteomes" id="UP000198733"/>
    </source>
</evidence>
<keyword evidence="2 6" id="KW-0597">Phosphoprotein</keyword>
<dbReference type="SUPFAM" id="SSF46894">
    <property type="entry name" value="C-terminal effector domain of the bipartite response regulators"/>
    <property type="match status" value="1"/>
</dbReference>
<dbReference type="EMBL" id="FOEH01000003">
    <property type="protein sequence ID" value="SEQ38754.1"/>
    <property type="molecule type" value="Genomic_DNA"/>
</dbReference>
<proteinExistence type="predicted"/>
<dbReference type="InterPro" id="IPR016032">
    <property type="entry name" value="Sig_transdc_resp-reg_C-effctor"/>
</dbReference>
<dbReference type="CDD" id="cd06170">
    <property type="entry name" value="LuxR_C_like"/>
    <property type="match status" value="1"/>
</dbReference>
<evidence type="ECO:0000256" key="3">
    <source>
        <dbReference type="ARBA" id="ARBA00023015"/>
    </source>
</evidence>
<evidence type="ECO:0000256" key="1">
    <source>
        <dbReference type="ARBA" id="ARBA00004496"/>
    </source>
</evidence>
<keyword evidence="5" id="KW-0804">Transcription</keyword>
<keyword evidence="10" id="KW-1185">Reference proteome</keyword>
<dbReference type="SMART" id="SM00421">
    <property type="entry name" value="HTH_LUXR"/>
    <property type="match status" value="1"/>
</dbReference>
<evidence type="ECO:0000256" key="6">
    <source>
        <dbReference type="PROSITE-ProRule" id="PRU00169"/>
    </source>
</evidence>
<dbReference type="PANTHER" id="PTHR43214">
    <property type="entry name" value="TWO-COMPONENT RESPONSE REGULATOR"/>
    <property type="match status" value="1"/>
</dbReference>
<accession>A0A1H9FLG3</accession>
<evidence type="ECO:0000256" key="4">
    <source>
        <dbReference type="ARBA" id="ARBA00023125"/>
    </source>
</evidence>
<dbReference type="SUPFAM" id="SSF52172">
    <property type="entry name" value="CheY-like"/>
    <property type="match status" value="1"/>
</dbReference>
<dbReference type="InterPro" id="IPR039420">
    <property type="entry name" value="WalR-like"/>
</dbReference>
<dbReference type="InterPro" id="IPR058245">
    <property type="entry name" value="NreC/VraR/RcsB-like_REC"/>
</dbReference>
<keyword evidence="4" id="KW-0238">DNA-binding</keyword>
<feature type="domain" description="HTH luxR-type" evidence="7">
    <location>
        <begin position="144"/>
        <end position="209"/>
    </location>
</feature>
<evidence type="ECO:0000256" key="5">
    <source>
        <dbReference type="ARBA" id="ARBA00023163"/>
    </source>
</evidence>
<dbReference type="InterPro" id="IPR000792">
    <property type="entry name" value="Tscrpt_reg_LuxR_C"/>
</dbReference>
<dbReference type="Proteomes" id="UP000198733">
    <property type="component" value="Unassembled WGS sequence"/>
</dbReference>
<evidence type="ECO:0000259" key="8">
    <source>
        <dbReference type="PROSITE" id="PS50110"/>
    </source>
</evidence>
<dbReference type="InterPro" id="IPR001789">
    <property type="entry name" value="Sig_transdc_resp-reg_receiver"/>
</dbReference>
<organism evidence="9 10">
    <name type="scientific">Virgibacillus subterraneus</name>
    <dbReference type="NCBI Taxonomy" id="621109"/>
    <lineage>
        <taxon>Bacteria</taxon>
        <taxon>Bacillati</taxon>
        <taxon>Bacillota</taxon>
        <taxon>Bacilli</taxon>
        <taxon>Bacillales</taxon>
        <taxon>Bacillaceae</taxon>
        <taxon>Virgibacillus</taxon>
    </lineage>
</organism>
<dbReference type="PROSITE" id="PS50110">
    <property type="entry name" value="RESPONSE_REGULATORY"/>
    <property type="match status" value="1"/>
</dbReference>
<dbReference type="InterPro" id="IPR011006">
    <property type="entry name" value="CheY-like_superfamily"/>
</dbReference>
<dbReference type="PROSITE" id="PS50043">
    <property type="entry name" value="HTH_LUXR_2"/>
    <property type="match status" value="1"/>
</dbReference>
<comment type="caution">
    <text evidence="9">The sequence shown here is derived from an EMBL/GenBank/DDBJ whole genome shotgun (WGS) entry which is preliminary data.</text>
</comment>
<keyword evidence="3" id="KW-0805">Transcription regulation</keyword>
<feature type="domain" description="Response regulatory" evidence="8">
    <location>
        <begin position="3"/>
        <end position="119"/>
    </location>
</feature>
<dbReference type="RefSeq" id="WP_092504337.1">
    <property type="nucleotide sequence ID" value="NZ_FOEH01000003.1"/>
</dbReference>
<dbReference type="PANTHER" id="PTHR43214:SF43">
    <property type="entry name" value="TWO-COMPONENT RESPONSE REGULATOR"/>
    <property type="match status" value="1"/>
</dbReference>
<dbReference type="SMART" id="SM00448">
    <property type="entry name" value="REC"/>
    <property type="match status" value="1"/>
</dbReference>
<dbReference type="Gene3D" id="3.40.50.2300">
    <property type="match status" value="1"/>
</dbReference>
<dbReference type="Pfam" id="PF00072">
    <property type="entry name" value="Response_reg"/>
    <property type="match status" value="1"/>
</dbReference>
<evidence type="ECO:0000313" key="9">
    <source>
        <dbReference type="EMBL" id="SEQ38754.1"/>
    </source>
</evidence>
<name>A0A1H9FLG3_9BACI</name>
<evidence type="ECO:0000256" key="2">
    <source>
        <dbReference type="ARBA" id="ARBA00022553"/>
    </source>
</evidence>
<dbReference type="Pfam" id="PF00196">
    <property type="entry name" value="GerE"/>
    <property type="match status" value="1"/>
</dbReference>
<reference evidence="9 10" key="1">
    <citation type="submission" date="2016-10" db="EMBL/GenBank/DDBJ databases">
        <authorList>
            <person name="Varghese N."/>
            <person name="Submissions S."/>
        </authorList>
    </citation>
    <scope>NUCLEOTIDE SEQUENCE [LARGE SCALE GENOMIC DNA]</scope>
    <source>
        <strain evidence="9 10">CGMCC 1.7734</strain>
    </source>
</reference>
<sequence>MIRVLLVEDQAIVRQGLKVILEQDKNITVTHEADNGQRALDILEKHMVDFIMMDVRMPVVNGVEATSKIKNQWPEVKILILTTFNDDEYALQALKEGANGFLLKTSESTKLIAAVYSCMSGGLTIHEEVAAKVMPRLLERSSNNAAINVDLTSRELTITRLIGEGKTNKEISEELYLSIGTVKNNITQILQKTGQRDRTQLAIFAVKHDIG</sequence>
<feature type="modified residue" description="4-aspartylphosphate" evidence="6">
    <location>
        <position position="54"/>
    </location>
</feature>
<dbReference type="CDD" id="cd17535">
    <property type="entry name" value="REC_NarL-like"/>
    <property type="match status" value="1"/>
</dbReference>
<protein>
    <submittedName>
        <fullName evidence="9">Two component transcriptional regulator, LuxR family</fullName>
    </submittedName>
</protein>
<gene>
    <name evidence="9" type="ORF">SAMN05216232_2249</name>
</gene>
<comment type="subcellular location">
    <subcellularLocation>
        <location evidence="1">Cytoplasm</location>
    </subcellularLocation>
</comment>
<evidence type="ECO:0000259" key="7">
    <source>
        <dbReference type="PROSITE" id="PS50043"/>
    </source>
</evidence>
<dbReference type="PRINTS" id="PR00038">
    <property type="entry name" value="HTHLUXR"/>
</dbReference>